<keyword evidence="11" id="KW-1185">Reference proteome</keyword>
<dbReference type="EC" id="2.3.1.174" evidence="10"/>
<comment type="pathway">
    <text evidence="1">Lipid metabolism.</text>
</comment>
<reference evidence="10 11" key="1">
    <citation type="journal article" date="2024" name="Chem. Sci.">
        <title>Discovery of megapolipeptins by genome mining of a Burkholderiales bacteria collection.</title>
        <authorList>
            <person name="Paulo B.S."/>
            <person name="Recchia M.J.J."/>
            <person name="Lee S."/>
            <person name="Fergusson C.H."/>
            <person name="Romanowski S.B."/>
            <person name="Hernandez A."/>
            <person name="Krull N."/>
            <person name="Liu D.Y."/>
            <person name="Cavanagh H."/>
            <person name="Bos A."/>
            <person name="Gray C.A."/>
            <person name="Murphy B.T."/>
            <person name="Linington R.G."/>
            <person name="Eustaquio A.S."/>
        </authorList>
    </citation>
    <scope>NUCLEOTIDE SEQUENCE [LARGE SCALE GENOMIC DNA]</scope>
    <source>
        <strain evidence="10 11">RL17-350-BIC-E</strain>
    </source>
</reference>
<proteinExistence type="inferred from homology"/>
<feature type="domain" description="Thiolase N-terminal" evidence="8">
    <location>
        <begin position="5"/>
        <end position="267"/>
    </location>
</feature>
<dbReference type="Proteomes" id="UP001629392">
    <property type="component" value="Unassembled WGS sequence"/>
</dbReference>
<comment type="catalytic activity">
    <reaction evidence="6">
        <text>succinyl-CoA + acetyl-CoA = 3-oxoadipyl-CoA + CoA</text>
        <dbReference type="Rhea" id="RHEA:19481"/>
        <dbReference type="ChEBI" id="CHEBI:57287"/>
        <dbReference type="ChEBI" id="CHEBI:57288"/>
        <dbReference type="ChEBI" id="CHEBI:57292"/>
        <dbReference type="ChEBI" id="CHEBI:57348"/>
        <dbReference type="EC" id="2.3.1.174"/>
    </reaction>
</comment>
<feature type="domain" description="Thiolase C-terminal" evidence="9">
    <location>
        <begin position="277"/>
        <end position="399"/>
    </location>
</feature>
<dbReference type="GO" id="GO:0033812">
    <property type="term" value="F:3-oxoadipyl-CoA thiolase activity"/>
    <property type="evidence" value="ECO:0007669"/>
    <property type="project" value="UniProtKB-EC"/>
</dbReference>
<evidence type="ECO:0000256" key="2">
    <source>
        <dbReference type="ARBA" id="ARBA00005211"/>
    </source>
</evidence>
<dbReference type="InterPro" id="IPR012793">
    <property type="entry name" value="PcaF"/>
</dbReference>
<keyword evidence="4 7" id="KW-0808">Transferase</keyword>
<organism evidence="10 11">
    <name type="scientific">Paraburkholderia strydomiana</name>
    <dbReference type="NCBI Taxonomy" id="1245417"/>
    <lineage>
        <taxon>Bacteria</taxon>
        <taxon>Pseudomonadati</taxon>
        <taxon>Pseudomonadota</taxon>
        <taxon>Betaproteobacteria</taxon>
        <taxon>Burkholderiales</taxon>
        <taxon>Burkholderiaceae</taxon>
        <taxon>Paraburkholderia</taxon>
    </lineage>
</organism>
<evidence type="ECO:0000256" key="3">
    <source>
        <dbReference type="ARBA" id="ARBA00010982"/>
    </source>
</evidence>
<evidence type="ECO:0000256" key="4">
    <source>
        <dbReference type="ARBA" id="ARBA00022679"/>
    </source>
</evidence>
<protein>
    <submittedName>
        <fullName evidence="10">3-oxoadipyl-CoA thiolase</fullName>
        <ecNumber evidence="10">2.3.1.174</ecNumber>
    </submittedName>
</protein>
<dbReference type="InterPro" id="IPR020616">
    <property type="entry name" value="Thiolase_N"/>
</dbReference>
<evidence type="ECO:0000313" key="10">
    <source>
        <dbReference type="EMBL" id="MFM0719160.1"/>
    </source>
</evidence>
<evidence type="ECO:0000259" key="9">
    <source>
        <dbReference type="Pfam" id="PF02803"/>
    </source>
</evidence>
<dbReference type="InterPro" id="IPR020617">
    <property type="entry name" value="Thiolase_C"/>
</dbReference>
<gene>
    <name evidence="10" type="primary">pcaF</name>
    <name evidence="10" type="ORF">PQQ73_22805</name>
</gene>
<dbReference type="Pfam" id="PF02803">
    <property type="entry name" value="Thiolase_C"/>
    <property type="match status" value="1"/>
</dbReference>
<keyword evidence="5 7" id="KW-0012">Acyltransferase</keyword>
<comment type="caution">
    <text evidence="10">The sequence shown here is derived from an EMBL/GenBank/DDBJ whole genome shotgun (WGS) entry which is preliminary data.</text>
</comment>
<dbReference type="PIRSF" id="PIRSF000429">
    <property type="entry name" value="Ac-CoA_Ac_transf"/>
    <property type="match status" value="1"/>
</dbReference>
<dbReference type="InterPro" id="IPR020615">
    <property type="entry name" value="Thiolase_acyl_enz_int_AS"/>
</dbReference>
<dbReference type="NCBIfam" id="TIGR02430">
    <property type="entry name" value="pcaF"/>
    <property type="match status" value="1"/>
</dbReference>
<dbReference type="SUPFAM" id="SSF53901">
    <property type="entry name" value="Thiolase-like"/>
    <property type="match status" value="2"/>
</dbReference>
<comment type="pathway">
    <text evidence="2">Aromatic compound metabolism.</text>
</comment>
<dbReference type="PANTHER" id="PTHR43853">
    <property type="entry name" value="3-KETOACYL-COA THIOLASE, PEROXISOMAL"/>
    <property type="match status" value="1"/>
</dbReference>
<evidence type="ECO:0000259" key="8">
    <source>
        <dbReference type="Pfam" id="PF00108"/>
    </source>
</evidence>
<dbReference type="Gene3D" id="3.40.47.10">
    <property type="match status" value="1"/>
</dbReference>
<name>A0ABW9EJF4_9BURK</name>
<dbReference type="InterPro" id="IPR020610">
    <property type="entry name" value="Thiolase_AS"/>
</dbReference>
<dbReference type="NCBIfam" id="NF006551">
    <property type="entry name" value="PRK09050.1"/>
    <property type="match status" value="1"/>
</dbReference>
<dbReference type="InterPro" id="IPR002155">
    <property type="entry name" value="Thiolase"/>
</dbReference>
<dbReference type="PROSITE" id="PS00099">
    <property type="entry name" value="THIOLASE_3"/>
    <property type="match status" value="1"/>
</dbReference>
<dbReference type="InterPro" id="IPR016039">
    <property type="entry name" value="Thiolase-like"/>
</dbReference>
<dbReference type="NCBIfam" id="TIGR01930">
    <property type="entry name" value="AcCoA-C-Actrans"/>
    <property type="match status" value="1"/>
</dbReference>
<dbReference type="RefSeq" id="WP_408155215.1">
    <property type="nucleotide sequence ID" value="NZ_JAQQCL010000019.1"/>
</dbReference>
<dbReference type="PROSITE" id="PS00737">
    <property type="entry name" value="THIOLASE_2"/>
    <property type="match status" value="1"/>
</dbReference>
<evidence type="ECO:0000313" key="11">
    <source>
        <dbReference type="Proteomes" id="UP001629392"/>
    </source>
</evidence>
<dbReference type="InterPro" id="IPR020613">
    <property type="entry name" value="Thiolase_CS"/>
</dbReference>
<dbReference type="EMBL" id="JAQQCL010000019">
    <property type="protein sequence ID" value="MFM0719160.1"/>
    <property type="molecule type" value="Genomic_DNA"/>
</dbReference>
<sequence>MNDAFICDAIRTPIGRYGGALKDVRADDLGAVPIRALIERNPGVDWRALDDVIYGCANQAGEDNRNVARMSALLAGLPTDAPGATINRLCGSGMDAVGTAARAIKAGEARLMIAGGVESMTRAPFVMGKATSAFSRQADIHDTTIGWRFVNPLMKRQYGVDSMPETAENVAVEFGVSRADQDAFALASQQKAARAQRDGTLAEEIVGVDVAQKKGDPVRVMLDEHPRETSLESLGKLKGVVRPDGSVTAGNASGVNDGACALLLANQQAADQYGLRRRARVAGMATAGVEPRIMGIGPAPATQKLLRQLGMTLEQFDVIELNEAFASQGLAVLRTLGLRDDDPRVNPNGGAIALGHPLGASGARLITTALYQLERINGRFALCTMCIGVGQGIALVIERL</sequence>
<comment type="similarity">
    <text evidence="3 7">Belongs to the thiolase-like superfamily. Thiolase family.</text>
</comment>
<accession>A0ABW9EJF4</accession>
<evidence type="ECO:0000256" key="7">
    <source>
        <dbReference type="RuleBase" id="RU003557"/>
    </source>
</evidence>
<dbReference type="PANTHER" id="PTHR43853:SF2">
    <property type="entry name" value="3-OXOADIPYL-COA_3-OXO-5,6-DEHYDROSUBERYL-COA THIOLASE"/>
    <property type="match status" value="1"/>
</dbReference>
<dbReference type="Pfam" id="PF00108">
    <property type="entry name" value="Thiolase_N"/>
    <property type="match status" value="1"/>
</dbReference>
<evidence type="ECO:0000256" key="6">
    <source>
        <dbReference type="ARBA" id="ARBA00048527"/>
    </source>
</evidence>
<dbReference type="CDD" id="cd00751">
    <property type="entry name" value="thiolase"/>
    <property type="match status" value="1"/>
</dbReference>
<evidence type="ECO:0000256" key="1">
    <source>
        <dbReference type="ARBA" id="ARBA00005189"/>
    </source>
</evidence>
<dbReference type="PROSITE" id="PS00098">
    <property type="entry name" value="THIOLASE_1"/>
    <property type="match status" value="1"/>
</dbReference>
<dbReference type="InterPro" id="IPR050215">
    <property type="entry name" value="Thiolase-like_sf_Thiolase"/>
</dbReference>
<evidence type="ECO:0000256" key="5">
    <source>
        <dbReference type="ARBA" id="ARBA00023315"/>
    </source>
</evidence>